<dbReference type="EMBL" id="KZ305018">
    <property type="protein sequence ID" value="PIA65672.1"/>
    <property type="molecule type" value="Genomic_DNA"/>
</dbReference>
<evidence type="ECO:0008006" key="3">
    <source>
        <dbReference type="Google" id="ProtNLM"/>
    </source>
</evidence>
<dbReference type="Proteomes" id="UP000230069">
    <property type="component" value="Unassembled WGS sequence"/>
</dbReference>
<organism evidence="1 2">
    <name type="scientific">Aquilegia coerulea</name>
    <name type="common">Rocky mountain columbine</name>
    <dbReference type="NCBI Taxonomy" id="218851"/>
    <lineage>
        <taxon>Eukaryota</taxon>
        <taxon>Viridiplantae</taxon>
        <taxon>Streptophyta</taxon>
        <taxon>Embryophyta</taxon>
        <taxon>Tracheophyta</taxon>
        <taxon>Spermatophyta</taxon>
        <taxon>Magnoliopsida</taxon>
        <taxon>Ranunculales</taxon>
        <taxon>Ranunculaceae</taxon>
        <taxon>Thalictroideae</taxon>
        <taxon>Aquilegia</taxon>
    </lineage>
</organism>
<keyword evidence="2" id="KW-1185">Reference proteome</keyword>
<dbReference type="AlphaFoldDB" id="A0A2G5FCF4"/>
<evidence type="ECO:0000313" key="2">
    <source>
        <dbReference type="Proteomes" id="UP000230069"/>
    </source>
</evidence>
<dbReference type="OrthoDB" id="1433817at2759"/>
<protein>
    <recommendedName>
        <fullName evidence="3">Reverse transcriptase zinc-binding domain-containing protein</fullName>
    </recommendedName>
</protein>
<evidence type="ECO:0000313" key="1">
    <source>
        <dbReference type="EMBL" id="PIA65672.1"/>
    </source>
</evidence>
<accession>A0A2G5FCF4</accession>
<proteinExistence type="predicted"/>
<reference evidence="1 2" key="1">
    <citation type="submission" date="2017-09" db="EMBL/GenBank/DDBJ databases">
        <title>WGS assembly of Aquilegia coerulea Goldsmith.</title>
        <authorList>
            <person name="Hodges S."/>
            <person name="Kramer E."/>
            <person name="Nordborg M."/>
            <person name="Tomkins J."/>
            <person name="Borevitz J."/>
            <person name="Derieg N."/>
            <person name="Yan J."/>
            <person name="Mihaltcheva S."/>
            <person name="Hayes R.D."/>
            <person name="Rokhsar D."/>
        </authorList>
    </citation>
    <scope>NUCLEOTIDE SEQUENCE [LARGE SCALE GENOMIC DNA]</scope>
    <source>
        <strain evidence="2">cv. Goldsmith</strain>
    </source>
</reference>
<sequence>MKYFTKSGDMIQYYKHSSRWNGLKSAILEVKPRMRWIIGNGKKVDLWRDNWLGSSIQDILHLSPSQLRVARPKLVH</sequence>
<dbReference type="InParanoid" id="A0A2G5FCF4"/>
<name>A0A2G5FCF4_AQUCA</name>
<gene>
    <name evidence="1" type="ORF">AQUCO_00100878v1</name>
</gene>